<keyword evidence="2" id="KW-1185">Reference proteome</keyword>
<evidence type="ECO:0000313" key="2">
    <source>
        <dbReference type="Proteomes" id="UP001292094"/>
    </source>
</evidence>
<dbReference type="EMBL" id="JAWZYT010006800">
    <property type="protein sequence ID" value="KAK4287516.1"/>
    <property type="molecule type" value="Genomic_DNA"/>
</dbReference>
<comment type="caution">
    <text evidence="1">The sequence shown here is derived from an EMBL/GenBank/DDBJ whole genome shotgun (WGS) entry which is preliminary data.</text>
</comment>
<gene>
    <name evidence="1" type="ORF">Pmani_039413</name>
</gene>
<proteinExistence type="predicted"/>
<accession>A0AAE1NDU5</accession>
<evidence type="ECO:0000313" key="1">
    <source>
        <dbReference type="EMBL" id="KAK4287516.1"/>
    </source>
</evidence>
<sequence>MPRAPVTSGGRGDSGHPPALLPCLVPCHCLLSFSPPSTSVPHSAPLPPPPPLPSLLPPPLSLTLLPSLLHHHCLLSSLLLCP</sequence>
<organism evidence="1 2">
    <name type="scientific">Petrolisthes manimaculis</name>
    <dbReference type="NCBI Taxonomy" id="1843537"/>
    <lineage>
        <taxon>Eukaryota</taxon>
        <taxon>Metazoa</taxon>
        <taxon>Ecdysozoa</taxon>
        <taxon>Arthropoda</taxon>
        <taxon>Crustacea</taxon>
        <taxon>Multicrustacea</taxon>
        <taxon>Malacostraca</taxon>
        <taxon>Eumalacostraca</taxon>
        <taxon>Eucarida</taxon>
        <taxon>Decapoda</taxon>
        <taxon>Pleocyemata</taxon>
        <taxon>Anomura</taxon>
        <taxon>Galatheoidea</taxon>
        <taxon>Porcellanidae</taxon>
        <taxon>Petrolisthes</taxon>
    </lineage>
</organism>
<name>A0AAE1NDU5_9EUCA</name>
<reference evidence="1" key="1">
    <citation type="submission" date="2023-11" db="EMBL/GenBank/DDBJ databases">
        <title>Genome assemblies of two species of porcelain crab, Petrolisthes cinctipes and Petrolisthes manimaculis (Anomura: Porcellanidae).</title>
        <authorList>
            <person name="Angst P."/>
        </authorList>
    </citation>
    <scope>NUCLEOTIDE SEQUENCE</scope>
    <source>
        <strain evidence="1">PB745_02</strain>
        <tissue evidence="1">Gill</tissue>
    </source>
</reference>
<protein>
    <submittedName>
        <fullName evidence="1">Uncharacterized protein</fullName>
    </submittedName>
</protein>
<dbReference type="Proteomes" id="UP001292094">
    <property type="component" value="Unassembled WGS sequence"/>
</dbReference>
<dbReference type="AlphaFoldDB" id="A0AAE1NDU5"/>